<evidence type="ECO:0000256" key="1">
    <source>
        <dbReference type="SAM" id="MobiDB-lite"/>
    </source>
</evidence>
<organism evidence="2 3">
    <name type="scientific">Opisthorchis viverrini</name>
    <name type="common">Southeast Asian liver fluke</name>
    <dbReference type="NCBI Taxonomy" id="6198"/>
    <lineage>
        <taxon>Eukaryota</taxon>
        <taxon>Metazoa</taxon>
        <taxon>Spiralia</taxon>
        <taxon>Lophotrochozoa</taxon>
        <taxon>Platyhelminthes</taxon>
        <taxon>Trematoda</taxon>
        <taxon>Digenea</taxon>
        <taxon>Opisthorchiida</taxon>
        <taxon>Opisthorchiata</taxon>
        <taxon>Opisthorchiidae</taxon>
        <taxon>Opisthorchis</taxon>
    </lineage>
</organism>
<evidence type="ECO:0000313" key="3">
    <source>
        <dbReference type="Proteomes" id="UP000054324"/>
    </source>
</evidence>
<dbReference type="Proteomes" id="UP000054324">
    <property type="component" value="Unassembled WGS sequence"/>
</dbReference>
<reference evidence="2 3" key="1">
    <citation type="submission" date="2013-11" db="EMBL/GenBank/DDBJ databases">
        <title>Opisthorchis viverrini - life in the bile duct.</title>
        <authorList>
            <person name="Young N.D."/>
            <person name="Nagarajan N."/>
            <person name="Lin S.J."/>
            <person name="Korhonen P.K."/>
            <person name="Jex A.R."/>
            <person name="Hall R.S."/>
            <person name="Safavi-Hemami H."/>
            <person name="Kaewkong W."/>
            <person name="Bertrand D."/>
            <person name="Gao S."/>
            <person name="Seet Q."/>
            <person name="Wongkham S."/>
            <person name="Teh B.T."/>
            <person name="Wongkham C."/>
            <person name="Intapan P.M."/>
            <person name="Maleewong W."/>
            <person name="Yang X."/>
            <person name="Hu M."/>
            <person name="Wang Z."/>
            <person name="Hofmann A."/>
            <person name="Sternberg P.W."/>
            <person name="Tan P."/>
            <person name="Wang J."/>
            <person name="Gasser R.B."/>
        </authorList>
    </citation>
    <scope>NUCLEOTIDE SEQUENCE [LARGE SCALE GENOMIC DNA]</scope>
</reference>
<keyword evidence="3" id="KW-1185">Reference proteome</keyword>
<dbReference type="AlphaFoldDB" id="A0A074ZKG6"/>
<protein>
    <submittedName>
        <fullName evidence="2">Uncharacterized protein</fullName>
    </submittedName>
</protein>
<dbReference type="CTD" id="20320628"/>
<feature type="region of interest" description="Disordered" evidence="1">
    <location>
        <begin position="97"/>
        <end position="116"/>
    </location>
</feature>
<accession>A0A074ZKG6</accession>
<dbReference type="OrthoDB" id="410104at2759"/>
<dbReference type="RefSeq" id="XP_009169981.1">
    <property type="nucleotide sequence ID" value="XM_009171717.1"/>
</dbReference>
<sequence length="116" mass="13037">MREALEVVKHFTCLRSCISSHCSVTYEVNARMPKAREAWMENTPDPELVNKVLSIYLDNYRVLSYDSQGGLAAMSPEGSTKAGILLDFPSLDKRSRDAEVGFEQRTFPPGLSRSKH</sequence>
<dbReference type="EMBL" id="KL596752">
    <property type="protein sequence ID" value="KER26252.1"/>
    <property type="molecule type" value="Genomic_DNA"/>
</dbReference>
<name>A0A074ZKG6_OPIVI</name>
<gene>
    <name evidence="2" type="ORF">T265_06449</name>
</gene>
<evidence type="ECO:0000313" key="2">
    <source>
        <dbReference type="EMBL" id="KER26252.1"/>
    </source>
</evidence>
<dbReference type="GeneID" id="20320628"/>
<proteinExistence type="predicted"/>
<dbReference type="KEGG" id="ovi:T265_06449"/>